<comment type="caution">
    <text evidence="1">The sequence shown here is derived from an EMBL/GenBank/DDBJ whole genome shotgun (WGS) entry which is preliminary data.</text>
</comment>
<organism evidence="1 2">
    <name type="scientific">Pseudomonas neuropathica</name>
    <dbReference type="NCBI Taxonomy" id="2730425"/>
    <lineage>
        <taxon>Bacteria</taxon>
        <taxon>Pseudomonadati</taxon>
        <taxon>Pseudomonadota</taxon>
        <taxon>Gammaproteobacteria</taxon>
        <taxon>Pseudomonadales</taxon>
        <taxon>Pseudomonadaceae</taxon>
        <taxon>Pseudomonas</taxon>
    </lineage>
</organism>
<protein>
    <submittedName>
        <fullName evidence="1">AraC family transcriptional regulator</fullName>
    </submittedName>
</protein>
<accession>A0ACC7MNS2</accession>
<sequence>MALMARTAALTNYLELCTQLALNPLPLLNEFALSKAMLKNPELRIPMTVVAKLLEASAKASGCETFGLRMAESRQLSSFGAISLLLTHQPTLRDALTTIGQYRHLLNESLAMDISETDKIVIIREEITIDPATPKRQSIELAIGVLHRLCSALLGKSWRPQSVSFTHNAPADLNVHRRVFGCNVEFNCQFNGIVCLVADLNTANPTADPVMANYAREFFEALPGASKGSTLNEVRQAIYLLLPMDRASISLVAQSLDVNVRTLQRRLEDSGVSFSELHDQVRRELLNRYMANPRYSFSQVAGLLGYSTPSSFTRWFTAQYGMTPTAWRRQNLDYQE</sequence>
<name>A0ACC7MNS2_9PSED</name>
<gene>
    <name evidence="1" type="ORF">ACJEBM_05635</name>
</gene>
<dbReference type="EMBL" id="JBJHQE010000006">
    <property type="protein sequence ID" value="MFK9080156.1"/>
    <property type="molecule type" value="Genomic_DNA"/>
</dbReference>
<keyword evidence="2" id="KW-1185">Reference proteome</keyword>
<dbReference type="Proteomes" id="UP001622950">
    <property type="component" value="Unassembled WGS sequence"/>
</dbReference>
<proteinExistence type="predicted"/>
<evidence type="ECO:0000313" key="1">
    <source>
        <dbReference type="EMBL" id="MFK9080156.1"/>
    </source>
</evidence>
<evidence type="ECO:0000313" key="2">
    <source>
        <dbReference type="Proteomes" id="UP001622950"/>
    </source>
</evidence>
<reference evidence="1" key="1">
    <citation type="submission" date="2024-11" db="EMBL/GenBank/DDBJ databases">
        <authorList>
            <person name="Lucas J.A."/>
        </authorList>
    </citation>
    <scope>NUCLEOTIDE SEQUENCE</scope>
    <source>
        <strain evidence="1">Z 8.8</strain>
    </source>
</reference>